<dbReference type="EMBL" id="LR215973">
    <property type="protein sequence ID" value="VFA96859.1"/>
    <property type="molecule type" value="Genomic_DNA"/>
</dbReference>
<gene>
    <name evidence="2" type="ORF">NCTC10797_00614</name>
</gene>
<name>A0A4U8VWR6_9NOCA</name>
<dbReference type="Pfam" id="PF11716">
    <property type="entry name" value="MDMPI_N"/>
    <property type="match status" value="1"/>
</dbReference>
<dbReference type="InterPro" id="IPR024344">
    <property type="entry name" value="MDMPI_metal-binding"/>
</dbReference>
<dbReference type="Gene3D" id="1.20.120.450">
    <property type="entry name" value="dinb family like domain"/>
    <property type="match status" value="1"/>
</dbReference>
<evidence type="ECO:0000259" key="1">
    <source>
        <dbReference type="Pfam" id="PF11716"/>
    </source>
</evidence>
<dbReference type="InterPro" id="IPR034660">
    <property type="entry name" value="DinB/YfiT-like"/>
</dbReference>
<dbReference type="AlphaFoldDB" id="A0A4U8VWR6"/>
<protein>
    <submittedName>
        <fullName evidence="2">Uncharacterized Actinobacterial protein</fullName>
    </submittedName>
</protein>
<feature type="domain" description="Mycothiol-dependent maleylpyruvate isomerase metal-binding" evidence="1">
    <location>
        <begin position="2"/>
        <end position="94"/>
    </location>
</feature>
<dbReference type="InterPro" id="IPR017517">
    <property type="entry name" value="Maleyloyr_isom"/>
</dbReference>
<reference evidence="2 3" key="1">
    <citation type="submission" date="2019-02" db="EMBL/GenBank/DDBJ databases">
        <authorList>
            <consortium name="Pathogen Informatics"/>
        </authorList>
    </citation>
    <scope>NUCLEOTIDE SEQUENCE [LARGE SCALE GENOMIC DNA]</scope>
    <source>
        <strain evidence="2 3">3012STDY6756504</strain>
    </source>
</reference>
<accession>A0A4U8VWR6</accession>
<dbReference type="SUPFAM" id="SSF109854">
    <property type="entry name" value="DinB/YfiT-like putative metalloenzymes"/>
    <property type="match status" value="1"/>
</dbReference>
<evidence type="ECO:0000313" key="3">
    <source>
        <dbReference type="Proteomes" id="UP000290439"/>
    </source>
</evidence>
<evidence type="ECO:0000313" key="2">
    <source>
        <dbReference type="EMBL" id="VFA96859.1"/>
    </source>
</evidence>
<dbReference type="Proteomes" id="UP000290439">
    <property type="component" value="Chromosome"/>
</dbReference>
<proteinExistence type="predicted"/>
<sequence>MVAAERAQLIEMLRELSEAEWESPSLCAGWRVRDVAGHLMYDTYSPLAYAALTVKCLGSVDKTNEAIVTASARLTTGELVDALEHRAGRLSRFAPQLLLADLMVHQQDIRRPLGRSRDIPAERLITVLNHPDPFARPGRRTKGLRFVATDVSWSSGDGPEVRGPGEALALAMVGRTAALDDLTGDGVAQLRRWCA</sequence>
<dbReference type="GO" id="GO:0046872">
    <property type="term" value="F:metal ion binding"/>
    <property type="evidence" value="ECO:0007669"/>
    <property type="project" value="InterPro"/>
</dbReference>
<dbReference type="NCBIfam" id="TIGR03083">
    <property type="entry name" value="maleylpyruvate isomerase family mycothiol-dependent enzyme"/>
    <property type="match status" value="1"/>
</dbReference>
<organism evidence="2 3">
    <name type="scientific">Nocardia cyriacigeorgica</name>
    <dbReference type="NCBI Taxonomy" id="135487"/>
    <lineage>
        <taxon>Bacteria</taxon>
        <taxon>Bacillati</taxon>
        <taxon>Actinomycetota</taxon>
        <taxon>Actinomycetes</taxon>
        <taxon>Mycobacteriales</taxon>
        <taxon>Nocardiaceae</taxon>
        <taxon>Nocardia</taxon>
    </lineage>
</organism>